<evidence type="ECO:0000259" key="2">
    <source>
        <dbReference type="PROSITE" id="PS50234"/>
    </source>
</evidence>
<gene>
    <name evidence="4" type="ORF">FB463_000812</name>
    <name evidence="3" type="ORF">FFA01_00040</name>
</gene>
<dbReference type="SUPFAM" id="SSF53300">
    <property type="entry name" value="vWA-like"/>
    <property type="match status" value="1"/>
</dbReference>
<evidence type="ECO:0000313" key="3">
    <source>
        <dbReference type="EMBL" id="GEK81695.1"/>
    </source>
</evidence>
<accession>A0A7W3JGX5</accession>
<dbReference type="Proteomes" id="UP000321154">
    <property type="component" value="Unassembled WGS sequence"/>
</dbReference>
<dbReference type="InterPro" id="IPR036465">
    <property type="entry name" value="vWFA_dom_sf"/>
</dbReference>
<keyword evidence="1" id="KW-0472">Membrane</keyword>
<dbReference type="Gene3D" id="3.40.50.410">
    <property type="entry name" value="von Willebrand factor, type A domain"/>
    <property type="match status" value="1"/>
</dbReference>
<comment type="caution">
    <text evidence="4">The sequence shown here is derived from an EMBL/GenBank/DDBJ whole genome shotgun (WGS) entry which is preliminary data.</text>
</comment>
<dbReference type="EMBL" id="BJUV01000001">
    <property type="protein sequence ID" value="GEK81695.1"/>
    <property type="molecule type" value="Genomic_DNA"/>
</dbReference>
<dbReference type="Pfam" id="PF13519">
    <property type="entry name" value="VWA_2"/>
    <property type="match status" value="1"/>
</dbReference>
<evidence type="ECO:0000256" key="1">
    <source>
        <dbReference type="SAM" id="Phobius"/>
    </source>
</evidence>
<proteinExistence type="predicted"/>
<dbReference type="EMBL" id="JACGWW010000001">
    <property type="protein sequence ID" value="MBA8812588.1"/>
    <property type="molecule type" value="Genomic_DNA"/>
</dbReference>
<dbReference type="CDD" id="cd00198">
    <property type="entry name" value="vWFA"/>
    <property type="match status" value="1"/>
</dbReference>
<dbReference type="RefSeq" id="WP_244289613.1">
    <property type="nucleotide sequence ID" value="NZ_BAAAHR010000002.1"/>
</dbReference>
<dbReference type="AlphaFoldDB" id="A0A7W3JGX5"/>
<protein>
    <submittedName>
        <fullName evidence="4">Ca-activated chloride channel family protein</fullName>
    </submittedName>
</protein>
<evidence type="ECO:0000313" key="5">
    <source>
        <dbReference type="Proteomes" id="UP000321154"/>
    </source>
</evidence>
<feature type="domain" description="VWFA" evidence="2">
    <location>
        <begin position="77"/>
        <end position="269"/>
    </location>
</feature>
<organism evidence="4 6">
    <name type="scientific">Frigoribacterium faeni</name>
    <dbReference type="NCBI Taxonomy" id="145483"/>
    <lineage>
        <taxon>Bacteria</taxon>
        <taxon>Bacillati</taxon>
        <taxon>Actinomycetota</taxon>
        <taxon>Actinomycetes</taxon>
        <taxon>Micrococcales</taxon>
        <taxon>Microbacteriaceae</taxon>
        <taxon>Frigoribacterium</taxon>
    </lineage>
</organism>
<feature type="transmembrane region" description="Helical" evidence="1">
    <location>
        <begin position="45"/>
        <end position="64"/>
    </location>
</feature>
<dbReference type="PROSITE" id="PS50234">
    <property type="entry name" value="VWFA"/>
    <property type="match status" value="1"/>
</dbReference>
<keyword evidence="5" id="KW-1185">Reference proteome</keyword>
<sequence length="356" mass="37518">MTPLALVLDPVLPVGVLAVAAVLLLGFTVWRVVAERGNGRLVRAWARRSAIAALLLVIAVRPGVPGGSSAASAADLNVFFVVDTTSSIAAEDWGDGAPRLEGVRADIGAVTEQLAGARFSLISFDSSAVLRTPLTDDSAAVVTAAQVMNQEITYYSSGSSITEADDLLADRLEEARESDPGRANVVYYLGDGEQTADTEPGSFAGSAGDVDGGAVFGYGTSEGGRMKVFDGYGDRYSTDEYIVDRSLPGEPDAISTIDEDALRRIADQLGVPYVHRDARTSVDAAVADARDGRVTSSDGRAESVTDLYWIPAIPLFLLVLVDVFVVVRALAEIRVRRRDDPARASSGPGTERGARP</sequence>
<feature type="transmembrane region" description="Helical" evidence="1">
    <location>
        <begin position="307"/>
        <end position="331"/>
    </location>
</feature>
<dbReference type="Proteomes" id="UP000522688">
    <property type="component" value="Unassembled WGS sequence"/>
</dbReference>
<name>A0A7W3JGX5_9MICO</name>
<evidence type="ECO:0000313" key="6">
    <source>
        <dbReference type="Proteomes" id="UP000522688"/>
    </source>
</evidence>
<evidence type="ECO:0000313" key="4">
    <source>
        <dbReference type="EMBL" id="MBA8812588.1"/>
    </source>
</evidence>
<keyword evidence="1" id="KW-1133">Transmembrane helix</keyword>
<reference evidence="4 6" key="2">
    <citation type="submission" date="2020-07" db="EMBL/GenBank/DDBJ databases">
        <title>Sequencing the genomes of 1000 actinobacteria strains.</title>
        <authorList>
            <person name="Klenk H.-P."/>
        </authorList>
    </citation>
    <scope>NUCLEOTIDE SEQUENCE [LARGE SCALE GENOMIC DNA]</scope>
    <source>
        <strain evidence="4 6">DSM 10309</strain>
    </source>
</reference>
<feature type="transmembrane region" description="Helical" evidence="1">
    <location>
        <begin position="12"/>
        <end position="33"/>
    </location>
</feature>
<keyword evidence="1" id="KW-0812">Transmembrane</keyword>
<reference evidence="3 5" key="1">
    <citation type="submission" date="2019-07" db="EMBL/GenBank/DDBJ databases">
        <title>Whole genome shotgun sequence of Frigoribacterium faeni NBRC 103066.</title>
        <authorList>
            <person name="Hosoyama A."/>
            <person name="Uohara A."/>
            <person name="Ohji S."/>
            <person name="Ichikawa N."/>
        </authorList>
    </citation>
    <scope>NUCLEOTIDE SEQUENCE [LARGE SCALE GENOMIC DNA]</scope>
    <source>
        <strain evidence="3 5">NBRC 103066</strain>
    </source>
</reference>
<dbReference type="InterPro" id="IPR002035">
    <property type="entry name" value="VWF_A"/>
</dbReference>